<dbReference type="EC" id="2.4.2.9" evidence="4"/>
<name>A0AB39BLN9_9MICO</name>
<proteinExistence type="inferred from homology"/>
<dbReference type="NCBIfam" id="NF003549">
    <property type="entry name" value="PRK05205.1-5"/>
    <property type="match status" value="1"/>
</dbReference>
<organism evidence="6">
    <name type="scientific">Herbiconiux sp. A18JL235</name>
    <dbReference type="NCBI Taxonomy" id="3152363"/>
    <lineage>
        <taxon>Bacteria</taxon>
        <taxon>Bacillati</taxon>
        <taxon>Actinomycetota</taxon>
        <taxon>Actinomycetes</taxon>
        <taxon>Micrococcales</taxon>
        <taxon>Microbacteriaceae</taxon>
        <taxon>Herbiconiux</taxon>
    </lineage>
</organism>
<dbReference type="InterPro" id="IPR029057">
    <property type="entry name" value="PRTase-like"/>
</dbReference>
<dbReference type="HAMAP" id="MF_01219">
    <property type="entry name" value="PyrR"/>
    <property type="match status" value="1"/>
</dbReference>
<dbReference type="InterPro" id="IPR023050">
    <property type="entry name" value="PyrR"/>
</dbReference>
<keyword evidence="4 6" id="KW-0808">Transferase</keyword>
<comment type="catalytic activity">
    <reaction evidence="4">
        <text>UMP + diphosphate = 5-phospho-alpha-D-ribose 1-diphosphate + uracil</text>
        <dbReference type="Rhea" id="RHEA:13017"/>
        <dbReference type="ChEBI" id="CHEBI:17568"/>
        <dbReference type="ChEBI" id="CHEBI:33019"/>
        <dbReference type="ChEBI" id="CHEBI:57865"/>
        <dbReference type="ChEBI" id="CHEBI:58017"/>
        <dbReference type="EC" id="2.4.2.9"/>
    </reaction>
</comment>
<dbReference type="InterPro" id="IPR050137">
    <property type="entry name" value="PyrR_bifunctional"/>
</dbReference>
<dbReference type="EMBL" id="CP162511">
    <property type="protein sequence ID" value="XDI07343.1"/>
    <property type="molecule type" value="Genomic_DNA"/>
</dbReference>
<dbReference type="GO" id="GO:0006355">
    <property type="term" value="P:regulation of DNA-templated transcription"/>
    <property type="evidence" value="ECO:0007669"/>
    <property type="project" value="UniProtKB-UniRule"/>
</dbReference>
<comment type="function">
    <text evidence="4">Also displays a weak uracil phosphoribosyltransferase activity which is not physiologically significant.</text>
</comment>
<dbReference type="GO" id="GO:0004845">
    <property type="term" value="F:uracil phosphoribosyltransferase activity"/>
    <property type="evidence" value="ECO:0007669"/>
    <property type="project" value="UniProtKB-UniRule"/>
</dbReference>
<protein>
    <recommendedName>
        <fullName evidence="4">Bifunctional protein PyrR</fullName>
    </recommendedName>
    <domain>
        <recommendedName>
            <fullName evidence="4">Pyrimidine operon regulatory protein</fullName>
        </recommendedName>
    </domain>
    <domain>
        <recommendedName>
            <fullName evidence="4">Uracil phosphoribosyltransferase</fullName>
            <shortName evidence="4">UPRTase</shortName>
            <ecNumber evidence="4">2.4.2.9</ecNumber>
        </recommendedName>
    </domain>
</protein>
<comment type="function">
    <text evidence="4">Regulates the transcription of the pyrimidine nucleotide (pyr) operon in response to exogenous pyrimidines.</text>
</comment>
<dbReference type="SUPFAM" id="SSF53271">
    <property type="entry name" value="PRTase-like"/>
    <property type="match status" value="1"/>
</dbReference>
<keyword evidence="3 4" id="KW-0804">Transcription</keyword>
<evidence type="ECO:0000259" key="5">
    <source>
        <dbReference type="Pfam" id="PF00156"/>
    </source>
</evidence>
<dbReference type="FunFam" id="3.40.50.2020:FF:000020">
    <property type="entry name" value="Bifunctional protein PyrR"/>
    <property type="match status" value="1"/>
</dbReference>
<evidence type="ECO:0000256" key="4">
    <source>
        <dbReference type="HAMAP-Rule" id="MF_01219"/>
    </source>
</evidence>
<evidence type="ECO:0000256" key="3">
    <source>
        <dbReference type="ARBA" id="ARBA00023163"/>
    </source>
</evidence>
<dbReference type="AlphaFoldDB" id="A0AB39BLN9"/>
<keyword evidence="2 4" id="KW-0805">Transcription regulation</keyword>
<dbReference type="NCBIfam" id="NF003547">
    <property type="entry name" value="PRK05205.1-3"/>
    <property type="match status" value="1"/>
</dbReference>
<dbReference type="Pfam" id="PF00156">
    <property type="entry name" value="Pribosyltran"/>
    <property type="match status" value="1"/>
</dbReference>
<accession>A0AB39BLN9</accession>
<evidence type="ECO:0000313" key="6">
    <source>
        <dbReference type="EMBL" id="XDI07343.1"/>
    </source>
</evidence>
<evidence type="ECO:0000256" key="1">
    <source>
        <dbReference type="ARBA" id="ARBA00005565"/>
    </source>
</evidence>
<evidence type="ECO:0000256" key="2">
    <source>
        <dbReference type="ARBA" id="ARBA00023015"/>
    </source>
</evidence>
<sequence>MARTVLQQADVTRALTRISHEILESNRGANDLVVLGIPTRGVLLAERIGRTVAEIEERAGNPVDPAALVGALDITMYRDDLSRHPTRSPRPTQVPRRGIDGATVVLVDDVLYSGRTIRAALDALNDLGRPRAVRLAVLVDRGHRELPIRADFVGKNLPTSREERINVRLAEIDDTEEVTIEG</sequence>
<dbReference type="PANTHER" id="PTHR11608:SF0">
    <property type="entry name" value="BIFUNCTIONAL PROTEIN PYRR"/>
    <property type="match status" value="1"/>
</dbReference>
<dbReference type="Gene3D" id="3.40.50.2020">
    <property type="match status" value="1"/>
</dbReference>
<feature type="domain" description="Phosphoribosyltransferase" evidence="5">
    <location>
        <begin position="5"/>
        <end position="153"/>
    </location>
</feature>
<dbReference type="CDD" id="cd06223">
    <property type="entry name" value="PRTases_typeI"/>
    <property type="match status" value="1"/>
</dbReference>
<comment type="similarity">
    <text evidence="1 4">Belongs to the purine/pyrimidine phosphoribosyltransferase family. PyrR subfamily.</text>
</comment>
<reference evidence="6" key="1">
    <citation type="submission" date="2024-05" db="EMBL/GenBank/DDBJ databases">
        <title>Herbiconiux sp. A18JL235.</title>
        <authorList>
            <person name="Zhang G."/>
        </authorList>
    </citation>
    <scope>NUCLEOTIDE SEQUENCE</scope>
    <source>
        <strain evidence="6">A18JL235</strain>
    </source>
</reference>
<feature type="short sequence motif" description="PRPP-binding" evidence="4">
    <location>
        <begin position="104"/>
        <end position="116"/>
    </location>
</feature>
<dbReference type="PANTHER" id="PTHR11608">
    <property type="entry name" value="BIFUNCTIONAL PROTEIN PYRR"/>
    <property type="match status" value="1"/>
</dbReference>
<gene>
    <name evidence="4 6" type="primary">pyrR</name>
    <name evidence="6" type="ORF">ABFY20_09670</name>
</gene>
<dbReference type="RefSeq" id="WP_368499714.1">
    <property type="nucleotide sequence ID" value="NZ_CP162511.1"/>
</dbReference>
<dbReference type="InterPro" id="IPR000836">
    <property type="entry name" value="PRTase_dom"/>
</dbReference>
<keyword evidence="4 6" id="KW-0328">Glycosyltransferase</keyword>